<dbReference type="HOGENOM" id="CLU_013188_0_0_11"/>
<dbReference type="STRING" id="479433.Caci_4039"/>
<dbReference type="Gene3D" id="3.10.350.10">
    <property type="entry name" value="LysM domain"/>
    <property type="match status" value="1"/>
</dbReference>
<feature type="transmembrane region" description="Helical" evidence="4">
    <location>
        <begin position="21"/>
        <end position="43"/>
    </location>
</feature>
<evidence type="ECO:0000256" key="2">
    <source>
        <dbReference type="ARBA" id="ARBA00023163"/>
    </source>
</evidence>
<sequence length="1041" mass="107249">MAILQALGATARGITRVVKALLAAAITIGVLAGIPAALLHYAGDPIPHSVPTMDAVKHTLTNPMTPQMLLKALSVVGWYLWAILAVSFLVELVYAARRVNAPHIPTLGPTQALAAALIAAIGITTLLRAAPAHAAETFSASAPTGGRVAATAPALAGTGSLSTAHLAVGNASSAAPRESVHTVKPGESLYSIAKEDLGSGDDWPALYKMNAGVVQADGDQLTNPDLIRPDWKIRITPPSADQAPATTSTTTAPPTKAPAPSAPKASAPATSGPSALPSPAASHTAAPSPVTHATPTNDDHRQGDRAAKRHGGVAVSLPDGGAIGITLAVALGSALVLARRWRTRRADPRLPIAEPPLPGALLAARRAQRSLAAAQHSLAASPEDAVHDEEHDDLFDAKGIEDLDEDAFGADQNLIGDDADSWDDAEELDEFGAPAGPLPEPTVTRFAEPLPPGSIGAAERDGVELPLTPTGTGLGLVGPGAAGAARAIAASVLSAGSPERTADLARLIIPAADLAALLGVDESELPAITRGLPELFATKDLATAIGEAEVHALLRTRLLEEYEQPDLDALAAAHPDVEDCPPLVLMASPARALSAQIAALMNTSACLRITTVLLGAHPDGPTAFVEADGTATGPAVRDWSGARLWNLSAPALADILDLLARAAGHDPGTPGGQAEPDDWPETPPAHDAAERAAADENDGGEATITVLPVRPMPDRQADPVGDDHEERTLTDSPVAGANTASLAPVTMLPVRPAPDRALADAARTSADVRAEAALTAWNENPIRINVLGGLNITAGGQSVSGLRTSARVLAALLAVKGSAGASSEQIDAMCWPDANPQEMDRIAKWRADGLNSLRKRLAAAMGQRSPRLVLLDRATGRYRLNPELVATDLGTIAELTAAARSAGDTEQRLALLAAAEPLCRGALLDGELGDNFDWSADFIATVADEQVAVLARLATLAADSRPDQALAALEKAAAFTEDNETLYQQMFDILAEAGRHSEIPGKLRTLEAYADSLGAGVSTATREAAARAMKRQPQQGVRQGH</sequence>
<dbReference type="PANTHER" id="PTHR35807">
    <property type="entry name" value="TRANSCRIPTIONAL REGULATOR REDD-RELATED"/>
    <property type="match status" value="1"/>
</dbReference>
<dbReference type="Gene3D" id="1.10.10.10">
    <property type="entry name" value="Winged helix-like DNA-binding domain superfamily/Winged helix DNA-binding domain"/>
    <property type="match status" value="1"/>
</dbReference>
<evidence type="ECO:0000313" key="7">
    <source>
        <dbReference type="Proteomes" id="UP000000851"/>
    </source>
</evidence>
<keyword evidence="4" id="KW-1133">Transmembrane helix</keyword>
<keyword evidence="4" id="KW-0472">Membrane</keyword>
<dbReference type="PROSITE" id="PS51782">
    <property type="entry name" value="LYSM"/>
    <property type="match status" value="1"/>
</dbReference>
<dbReference type="CDD" id="cd00118">
    <property type="entry name" value="LysM"/>
    <property type="match status" value="1"/>
</dbReference>
<proteinExistence type="predicted"/>
<dbReference type="Proteomes" id="UP000000851">
    <property type="component" value="Chromosome"/>
</dbReference>
<feature type="region of interest" description="Disordered" evidence="3">
    <location>
        <begin position="663"/>
        <end position="730"/>
    </location>
</feature>
<dbReference type="PANTHER" id="PTHR35807:SF1">
    <property type="entry name" value="TRANSCRIPTIONAL REGULATOR REDD"/>
    <property type="match status" value="1"/>
</dbReference>
<dbReference type="InterPro" id="IPR011990">
    <property type="entry name" value="TPR-like_helical_dom_sf"/>
</dbReference>
<protein>
    <submittedName>
        <fullName evidence="6">Transcriptional regulator, SARP family</fullName>
    </submittedName>
</protein>
<organism evidence="6 7">
    <name type="scientific">Catenulispora acidiphila (strain DSM 44928 / JCM 14897 / NBRC 102108 / NRRL B-24433 / ID139908)</name>
    <dbReference type="NCBI Taxonomy" id="479433"/>
    <lineage>
        <taxon>Bacteria</taxon>
        <taxon>Bacillati</taxon>
        <taxon>Actinomycetota</taxon>
        <taxon>Actinomycetes</taxon>
        <taxon>Catenulisporales</taxon>
        <taxon>Catenulisporaceae</taxon>
        <taxon>Catenulispora</taxon>
    </lineage>
</organism>
<keyword evidence="2" id="KW-0804">Transcription</keyword>
<evidence type="ECO:0000256" key="4">
    <source>
        <dbReference type="SAM" id="Phobius"/>
    </source>
</evidence>
<dbReference type="InParanoid" id="C7QG62"/>
<evidence type="ECO:0000256" key="1">
    <source>
        <dbReference type="ARBA" id="ARBA00023015"/>
    </source>
</evidence>
<dbReference type="InterPro" id="IPR051677">
    <property type="entry name" value="AfsR-DnrI-RedD_regulator"/>
</dbReference>
<dbReference type="InterPro" id="IPR036779">
    <property type="entry name" value="LysM_dom_sf"/>
</dbReference>
<keyword evidence="4" id="KW-0812">Transmembrane</keyword>
<feature type="compositionally biased region" description="Low complexity" evidence="3">
    <location>
        <begin position="262"/>
        <end position="289"/>
    </location>
</feature>
<feature type="compositionally biased region" description="Basic and acidic residues" evidence="3">
    <location>
        <begin position="297"/>
        <end position="306"/>
    </location>
</feature>
<dbReference type="OrthoDB" id="8444614at2"/>
<evidence type="ECO:0000256" key="3">
    <source>
        <dbReference type="SAM" id="MobiDB-lite"/>
    </source>
</evidence>
<dbReference type="Gene3D" id="1.25.40.10">
    <property type="entry name" value="Tetratricopeptide repeat domain"/>
    <property type="match status" value="1"/>
</dbReference>
<dbReference type="SMART" id="SM01043">
    <property type="entry name" value="BTAD"/>
    <property type="match status" value="1"/>
</dbReference>
<feature type="region of interest" description="Disordered" evidence="3">
    <location>
        <begin position="235"/>
        <end position="313"/>
    </location>
</feature>
<dbReference type="GO" id="GO:0003677">
    <property type="term" value="F:DNA binding"/>
    <property type="evidence" value="ECO:0007669"/>
    <property type="project" value="TreeGrafter"/>
</dbReference>
<dbReference type="AlphaFoldDB" id="C7QG62"/>
<feature type="compositionally biased region" description="Low complexity" evidence="3">
    <location>
        <begin position="236"/>
        <end position="254"/>
    </location>
</feature>
<dbReference type="InterPro" id="IPR036388">
    <property type="entry name" value="WH-like_DNA-bd_sf"/>
</dbReference>
<dbReference type="RefSeq" id="WP_015792636.1">
    <property type="nucleotide sequence ID" value="NC_013131.1"/>
</dbReference>
<feature type="compositionally biased region" description="Basic and acidic residues" evidence="3">
    <location>
        <begin position="712"/>
        <end position="729"/>
    </location>
</feature>
<feature type="transmembrane region" description="Helical" evidence="4">
    <location>
        <begin position="78"/>
        <end position="96"/>
    </location>
</feature>
<dbReference type="GO" id="GO:0006355">
    <property type="term" value="P:regulation of DNA-templated transcription"/>
    <property type="evidence" value="ECO:0007669"/>
    <property type="project" value="TreeGrafter"/>
</dbReference>
<evidence type="ECO:0000259" key="5">
    <source>
        <dbReference type="PROSITE" id="PS51782"/>
    </source>
</evidence>
<accession>C7QG62</accession>
<dbReference type="eggNOG" id="COG3629">
    <property type="taxonomic scope" value="Bacteria"/>
</dbReference>
<keyword evidence="7" id="KW-1185">Reference proteome</keyword>
<dbReference type="eggNOG" id="COG1652">
    <property type="taxonomic scope" value="Bacteria"/>
</dbReference>
<dbReference type="InterPro" id="IPR005158">
    <property type="entry name" value="BTAD"/>
</dbReference>
<dbReference type="EMBL" id="CP001700">
    <property type="protein sequence ID" value="ACU72907.1"/>
    <property type="molecule type" value="Genomic_DNA"/>
</dbReference>
<gene>
    <name evidence="6" type="ordered locus">Caci_4039</name>
</gene>
<dbReference type="KEGG" id="cai:Caci_4039"/>
<name>C7QG62_CATAD</name>
<evidence type="ECO:0000313" key="6">
    <source>
        <dbReference type="EMBL" id="ACU72907.1"/>
    </source>
</evidence>
<reference evidence="6 7" key="1">
    <citation type="journal article" date="2009" name="Stand. Genomic Sci.">
        <title>Complete genome sequence of Catenulispora acidiphila type strain (ID 139908).</title>
        <authorList>
            <person name="Copeland A."/>
            <person name="Lapidus A."/>
            <person name="Glavina Del Rio T."/>
            <person name="Nolan M."/>
            <person name="Lucas S."/>
            <person name="Chen F."/>
            <person name="Tice H."/>
            <person name="Cheng J.F."/>
            <person name="Bruce D."/>
            <person name="Goodwin L."/>
            <person name="Pitluck S."/>
            <person name="Mikhailova N."/>
            <person name="Pati A."/>
            <person name="Ivanova N."/>
            <person name="Mavromatis K."/>
            <person name="Chen A."/>
            <person name="Palaniappan K."/>
            <person name="Chain P."/>
            <person name="Land M."/>
            <person name="Hauser L."/>
            <person name="Chang Y.J."/>
            <person name="Jeffries C.D."/>
            <person name="Chertkov O."/>
            <person name="Brettin T."/>
            <person name="Detter J.C."/>
            <person name="Han C."/>
            <person name="Ali Z."/>
            <person name="Tindall B.J."/>
            <person name="Goker M."/>
            <person name="Bristow J."/>
            <person name="Eisen J.A."/>
            <person name="Markowitz V."/>
            <person name="Hugenholtz P."/>
            <person name="Kyrpides N.C."/>
            <person name="Klenk H.P."/>
        </authorList>
    </citation>
    <scope>NUCLEOTIDE SEQUENCE [LARGE SCALE GENOMIC DNA]</scope>
    <source>
        <strain evidence="7">DSM 44928 / JCM 14897 / NBRC 102108 / NRRL B-24433 / ID139908</strain>
    </source>
</reference>
<feature type="domain" description="LysM" evidence="5">
    <location>
        <begin position="179"/>
        <end position="235"/>
    </location>
</feature>
<feature type="transmembrane region" description="Helical" evidence="4">
    <location>
        <begin position="108"/>
        <end position="127"/>
    </location>
</feature>
<dbReference type="InterPro" id="IPR018392">
    <property type="entry name" value="LysM"/>
</dbReference>
<keyword evidence="1" id="KW-0805">Transcription regulation</keyword>